<reference evidence="1 2" key="1">
    <citation type="submission" date="2018-03" db="EMBL/GenBank/DDBJ databases">
        <title>Whole genome sequencing of Histamine producing bacteria.</title>
        <authorList>
            <person name="Butler K."/>
        </authorList>
    </citation>
    <scope>NUCLEOTIDE SEQUENCE [LARGE SCALE GENOMIC DNA]</scope>
    <source>
        <strain evidence="1 2">JCM 13586</strain>
    </source>
</reference>
<proteinExistence type="predicted"/>
<comment type="caution">
    <text evidence="1">The sequence shown here is derived from an EMBL/GenBank/DDBJ whole genome shotgun (WGS) entry which is preliminary data.</text>
</comment>
<accession>A0A2T3IZT7</accession>
<keyword evidence="2" id="KW-1185">Reference proteome</keyword>
<gene>
    <name evidence="1" type="ORF">C9I99_09505</name>
</gene>
<dbReference type="AlphaFoldDB" id="A0A2T3IZT7"/>
<organism evidence="1 2">
    <name type="scientific">Photobacterium lutimaris</name>
    <dbReference type="NCBI Taxonomy" id="388278"/>
    <lineage>
        <taxon>Bacteria</taxon>
        <taxon>Pseudomonadati</taxon>
        <taxon>Pseudomonadota</taxon>
        <taxon>Gammaproteobacteria</taxon>
        <taxon>Vibrionales</taxon>
        <taxon>Vibrionaceae</taxon>
        <taxon>Photobacterium</taxon>
    </lineage>
</organism>
<protein>
    <submittedName>
        <fullName evidence="1">Uncharacterized protein</fullName>
    </submittedName>
</protein>
<evidence type="ECO:0000313" key="2">
    <source>
        <dbReference type="Proteomes" id="UP000241222"/>
    </source>
</evidence>
<dbReference type="EMBL" id="PYMH01000003">
    <property type="protein sequence ID" value="PSU34211.1"/>
    <property type="molecule type" value="Genomic_DNA"/>
</dbReference>
<sequence length="98" mass="11156">MLGGYHVDTCEEATEVLDKYSSFGSADHLASRLFSAKLHEQYGLNGCQQAQTAMQETQTMLEQSGYSRYGYQPSNWSHWDASRLLNDLDKYIAGYMCR</sequence>
<evidence type="ECO:0000313" key="1">
    <source>
        <dbReference type="EMBL" id="PSU34211.1"/>
    </source>
</evidence>
<name>A0A2T3IZT7_9GAMM</name>
<dbReference type="Proteomes" id="UP000241222">
    <property type="component" value="Unassembled WGS sequence"/>
</dbReference>